<organism evidence="2 3">
    <name type="scientific">Mangrovihabitans endophyticus</name>
    <dbReference type="NCBI Taxonomy" id="1751298"/>
    <lineage>
        <taxon>Bacteria</taxon>
        <taxon>Bacillati</taxon>
        <taxon>Actinomycetota</taxon>
        <taxon>Actinomycetes</taxon>
        <taxon>Micromonosporales</taxon>
        <taxon>Micromonosporaceae</taxon>
        <taxon>Mangrovihabitans</taxon>
    </lineage>
</organism>
<keyword evidence="1" id="KW-0472">Membrane</keyword>
<protein>
    <submittedName>
        <fullName evidence="2">Uncharacterized protein</fullName>
    </submittedName>
</protein>
<dbReference type="Proteomes" id="UP000656042">
    <property type="component" value="Unassembled WGS sequence"/>
</dbReference>
<dbReference type="AlphaFoldDB" id="A0A8J3C087"/>
<evidence type="ECO:0000313" key="3">
    <source>
        <dbReference type="Proteomes" id="UP000656042"/>
    </source>
</evidence>
<comment type="caution">
    <text evidence="2">The sequence shown here is derived from an EMBL/GenBank/DDBJ whole genome shotgun (WGS) entry which is preliminary data.</text>
</comment>
<feature type="transmembrane region" description="Helical" evidence="1">
    <location>
        <begin position="115"/>
        <end position="136"/>
    </location>
</feature>
<keyword evidence="1" id="KW-1133">Transmembrane helix</keyword>
<evidence type="ECO:0000313" key="2">
    <source>
        <dbReference type="EMBL" id="GGK89348.1"/>
    </source>
</evidence>
<keyword evidence="3" id="KW-1185">Reference proteome</keyword>
<name>A0A8J3C087_9ACTN</name>
<proteinExistence type="predicted"/>
<gene>
    <name evidence="2" type="ORF">GCM10012284_24150</name>
</gene>
<accession>A0A8J3C087</accession>
<reference evidence="2" key="2">
    <citation type="submission" date="2020-09" db="EMBL/GenBank/DDBJ databases">
        <authorList>
            <person name="Sun Q."/>
            <person name="Zhou Y."/>
        </authorList>
    </citation>
    <scope>NUCLEOTIDE SEQUENCE</scope>
    <source>
        <strain evidence="2">CGMCC 4.7299</strain>
    </source>
</reference>
<reference evidence="2" key="1">
    <citation type="journal article" date="2014" name="Int. J. Syst. Evol. Microbiol.">
        <title>Complete genome sequence of Corynebacterium casei LMG S-19264T (=DSM 44701T), isolated from a smear-ripened cheese.</title>
        <authorList>
            <consortium name="US DOE Joint Genome Institute (JGI-PGF)"/>
            <person name="Walter F."/>
            <person name="Albersmeier A."/>
            <person name="Kalinowski J."/>
            <person name="Ruckert C."/>
        </authorList>
    </citation>
    <scope>NUCLEOTIDE SEQUENCE</scope>
    <source>
        <strain evidence="2">CGMCC 4.7299</strain>
    </source>
</reference>
<dbReference type="EMBL" id="BMMX01000008">
    <property type="protein sequence ID" value="GGK89348.1"/>
    <property type="molecule type" value="Genomic_DNA"/>
</dbReference>
<keyword evidence="1" id="KW-0812">Transmembrane</keyword>
<evidence type="ECO:0000256" key="1">
    <source>
        <dbReference type="SAM" id="Phobius"/>
    </source>
</evidence>
<sequence>MKRWIICKCRPDGPWQLWLGDGLKRWFIAGRSCRADVVDTMNEIAAACVLGRGGGDAVDQAHGSAAGGPVVRGVPGGASAGCAVPAGGAVAGGRWPRGGAAAAEARERVIRPRWAPARVAGLSAVAVGVQAPAPAVAGWCGWLPHGFVVAGVLAAAAAVAGAWAHGYAVRGRSADP</sequence>
<feature type="transmembrane region" description="Helical" evidence="1">
    <location>
        <begin position="142"/>
        <end position="164"/>
    </location>
</feature>